<dbReference type="Proteomes" id="UP001143856">
    <property type="component" value="Unassembled WGS sequence"/>
</dbReference>
<name>A0ACC1PS59_9PEZI</name>
<evidence type="ECO:0000313" key="2">
    <source>
        <dbReference type="Proteomes" id="UP001143856"/>
    </source>
</evidence>
<protein>
    <submittedName>
        <fullName evidence="1">Uncharacterized protein</fullName>
    </submittedName>
</protein>
<sequence length="992" mass="113679">MNGERADRLSNGFTDSSSNASANPAPRGTRVRQIPKPGIAVTDDTWCETNRVCLYVQELCSTCQSLQLGVHCFRVQALASSQASIDQNLRSSSISTRLGSLIEIKTRAPACPLCELIFNSVDEHQLQKRQPNGDNEGQQLLQASCFLMWEVDGREGARTSRPSSSSNMVRGVTRRMHIRWSHPKLSDSYIVYVAPESFSATTSDADRVWGKSSLFLGRKVTQYIENQALVKSWLDLCQKTHQGPCRHQNNLSPQDFHNMASHSYFGVIDVLNMQLTQLPYKSDSADGPPRRRFGRVPDIPMYEPYIALSYVWGADSAYTTTTENVMLHRTHGGLENVIQQFPDAIRDAIELARRLGFKYLWIDRLCIVQDSARSWKLNAYNMDLIYGNAELTICAADGDASAGLCAMRPENHNLQQCKGEVMHGLDLMVTRPPETYIRQSAWNERAWTFQERLLSRRCLIFTNGRVYFQCRSTGMSEEIYADRKGAGWSLDLVDAPMRMFRRIDTCAAWVYMRSVELYTERKLTKDQDVLAAFSGVSNILKARMRAPFIHGLPSSHFDLALLWEPTRAPQGDWSWSGWTGPVAYKDSILGGLLDNVSGWMDAHTWIQWWVRDGHGDLRPLWDSKGSKSDRSLDCRWRGYRKSGRRAEKLRSPRPRENERYQPDDAHPTVSDEDDIDFQRRPFSYVRDADRRRGRNRASEEIVESLASNSDNESSQEVRRSRSRSVSPIRDKPESSPYAHIWSRPTPTASNYGDGEHRRNRSPVRIRPPSLTRLAAERRSRGPDDDLPIRSRSRQLRREDRRDSPPPIRSQPQRVQSTRTPYNIDYPKQSSRPARDSNFFDMMFDNRPGEFSITLKDYPYRVFKTWHTNLYVKAATAVSAGSEGMGQSVDIGPGQVRCHIADDAGDWVGSTVLDAQWVASQTNYRHEFIAISEAKDFTQAECNTWTYYIPKERKESEWDLFYVLLIERKDEKWERVGLGKVFKEAFRDSRWKG</sequence>
<comment type="caution">
    <text evidence="1">The sequence shown here is derived from an EMBL/GenBank/DDBJ whole genome shotgun (WGS) entry which is preliminary data.</text>
</comment>
<dbReference type="EMBL" id="JAPDGR010000009">
    <property type="protein sequence ID" value="KAJ2999053.1"/>
    <property type="molecule type" value="Genomic_DNA"/>
</dbReference>
<evidence type="ECO:0000313" key="1">
    <source>
        <dbReference type="EMBL" id="KAJ2999053.1"/>
    </source>
</evidence>
<accession>A0ACC1PS59</accession>
<organism evidence="1 2">
    <name type="scientific">Xylaria curta</name>
    <dbReference type="NCBI Taxonomy" id="42375"/>
    <lineage>
        <taxon>Eukaryota</taxon>
        <taxon>Fungi</taxon>
        <taxon>Dikarya</taxon>
        <taxon>Ascomycota</taxon>
        <taxon>Pezizomycotina</taxon>
        <taxon>Sordariomycetes</taxon>
        <taxon>Xylariomycetidae</taxon>
        <taxon>Xylariales</taxon>
        <taxon>Xylariaceae</taxon>
        <taxon>Xylaria</taxon>
    </lineage>
</organism>
<gene>
    <name evidence="1" type="ORF">NUW58_g134</name>
</gene>
<keyword evidence="2" id="KW-1185">Reference proteome</keyword>
<proteinExistence type="predicted"/>
<reference evidence="1" key="1">
    <citation type="submission" date="2022-10" db="EMBL/GenBank/DDBJ databases">
        <title>Genome Sequence of Xylaria curta.</title>
        <authorList>
            <person name="Buettner E."/>
        </authorList>
    </citation>
    <scope>NUCLEOTIDE SEQUENCE</scope>
    <source>
        <strain evidence="1">Babe10</strain>
    </source>
</reference>